<organism evidence="2 3">
    <name type="scientific">Xylaria grammica</name>
    <dbReference type="NCBI Taxonomy" id="363999"/>
    <lineage>
        <taxon>Eukaryota</taxon>
        <taxon>Fungi</taxon>
        <taxon>Dikarya</taxon>
        <taxon>Ascomycota</taxon>
        <taxon>Pezizomycotina</taxon>
        <taxon>Sordariomycetes</taxon>
        <taxon>Xylariomycetidae</taxon>
        <taxon>Xylariales</taxon>
        <taxon>Xylariaceae</taxon>
        <taxon>Xylaria</taxon>
    </lineage>
</organism>
<feature type="compositionally biased region" description="Polar residues" evidence="1">
    <location>
        <begin position="16"/>
        <end position="33"/>
    </location>
</feature>
<feature type="region of interest" description="Disordered" evidence="1">
    <location>
        <begin position="377"/>
        <end position="402"/>
    </location>
</feature>
<evidence type="ECO:0000313" key="3">
    <source>
        <dbReference type="Proteomes" id="UP000286045"/>
    </source>
</evidence>
<dbReference type="EMBL" id="RYZI01000698">
    <property type="protein sequence ID" value="RWA03799.1"/>
    <property type="molecule type" value="Genomic_DNA"/>
</dbReference>
<proteinExistence type="predicted"/>
<feature type="compositionally biased region" description="Polar residues" evidence="1">
    <location>
        <begin position="593"/>
        <end position="603"/>
    </location>
</feature>
<dbReference type="STRING" id="363999.A0A439CNQ9"/>
<protein>
    <recommendedName>
        <fullName evidence="4">Myb-like domain-containing protein</fullName>
    </recommendedName>
</protein>
<feature type="compositionally biased region" description="Acidic residues" evidence="1">
    <location>
        <begin position="99"/>
        <end position="109"/>
    </location>
</feature>
<feature type="compositionally biased region" description="Basic and acidic residues" evidence="1">
    <location>
        <begin position="552"/>
        <end position="565"/>
    </location>
</feature>
<feature type="compositionally biased region" description="Basic residues" evidence="1">
    <location>
        <begin position="1"/>
        <end position="10"/>
    </location>
</feature>
<feature type="compositionally biased region" description="Polar residues" evidence="1">
    <location>
        <begin position="464"/>
        <end position="480"/>
    </location>
</feature>
<evidence type="ECO:0008006" key="4">
    <source>
        <dbReference type="Google" id="ProtNLM"/>
    </source>
</evidence>
<dbReference type="AlphaFoldDB" id="A0A439CNQ9"/>
<gene>
    <name evidence="2" type="ORF">EKO27_g11307</name>
</gene>
<dbReference type="Proteomes" id="UP000286045">
    <property type="component" value="Unassembled WGS sequence"/>
</dbReference>
<keyword evidence="3" id="KW-1185">Reference proteome</keyword>
<feature type="region of interest" description="Disordered" evidence="1">
    <location>
        <begin position="1"/>
        <end position="109"/>
    </location>
</feature>
<comment type="caution">
    <text evidence="2">The sequence shown here is derived from an EMBL/GenBank/DDBJ whole genome shotgun (WGS) entry which is preliminary data.</text>
</comment>
<sequence>MGTRRTRATTRRGESPEQQQESPVTPVTRQTRSSSKRAELPDASPQPKPTHQEPKFPQRGIRRRRRRSLESVATDDFPKSLVGYASPGRPSMEFTEPVNVDDMDASNADSQDDLYEDRAARLQDILDFDLPKLSRWCERAYEALSSLTHPEPTIEDRKKLNTTRKSFEMARRALSENGAAYIDFSSSDLPYRDDPGSHAAIQKAVLSANSISLLFSLIDAKGSRRPKEPILPFLKELDDGFLAILGLDLPAELKTHALVFHLQCVRLVELLREEPETEPPSILATKLFCEQSASTPEEALQRLREGPFRKLNYTEQGENFTSSTSFQTSMEALIASLSLPERAETERSISATFSQNGLFEKLWVWALAMYNHVNKKTDESELPPNDQNEGETNDGVQREASEDLFVRRNNESDEGSDSESSSEQGDYNQLEIANEPSFIQDQAALAAVRRSERDGPRRAGTEPAASQKTAKGKLTESQTIEAIRRLKAAEILGSSDPDSEDDGGTVPLGVEAADSRPSSRSRSLSRELGAAEKRTRSPGQEDYADENDEFEVNERSIDTSRRNNKEGSSTTKPATKRSRISKSLSKGKGRPQSPGNTPAATNLTKADLTTLSQAARANRLANQGRAHQVREKWNDVDTDHLLDLIADRELNCSWAKMQTAGGFQTYRNQQAIRDKARNLKKGYLCADAILPSGFDFVYLSKKEIRDVIAAGRNPDRKEDDIDEHGHVTRYLWGEGSSE</sequence>
<feature type="region of interest" description="Disordered" evidence="1">
    <location>
        <begin position="444"/>
        <end position="603"/>
    </location>
</feature>
<evidence type="ECO:0000256" key="1">
    <source>
        <dbReference type="SAM" id="MobiDB-lite"/>
    </source>
</evidence>
<name>A0A439CNQ9_9PEZI</name>
<feature type="compositionally biased region" description="Basic and acidic residues" evidence="1">
    <location>
        <begin position="449"/>
        <end position="460"/>
    </location>
</feature>
<feature type="compositionally biased region" description="Basic residues" evidence="1">
    <location>
        <begin position="574"/>
        <end position="589"/>
    </location>
</feature>
<feature type="compositionally biased region" description="Acidic residues" evidence="1">
    <location>
        <begin position="542"/>
        <end position="551"/>
    </location>
</feature>
<reference evidence="2 3" key="1">
    <citation type="submission" date="2018-12" db="EMBL/GenBank/DDBJ databases">
        <title>Draft genome sequence of Xylaria grammica IHI A82.</title>
        <authorList>
            <person name="Buettner E."/>
            <person name="Kellner H."/>
        </authorList>
    </citation>
    <scope>NUCLEOTIDE SEQUENCE [LARGE SCALE GENOMIC DNA]</scope>
    <source>
        <strain evidence="2 3">IHI A82</strain>
    </source>
</reference>
<accession>A0A439CNQ9</accession>
<evidence type="ECO:0000313" key="2">
    <source>
        <dbReference type="EMBL" id="RWA03799.1"/>
    </source>
</evidence>